<organism evidence="1">
    <name type="scientific">uncultured Caudovirales phage</name>
    <dbReference type="NCBI Taxonomy" id="2100421"/>
    <lineage>
        <taxon>Viruses</taxon>
        <taxon>Duplodnaviria</taxon>
        <taxon>Heunggongvirae</taxon>
        <taxon>Uroviricota</taxon>
        <taxon>Caudoviricetes</taxon>
        <taxon>Peduoviridae</taxon>
        <taxon>Maltschvirus</taxon>
        <taxon>Maltschvirus maltsch</taxon>
    </lineage>
</organism>
<gene>
    <name evidence="1" type="ORF">UFOVP425_39</name>
</gene>
<sequence>MNKSVLEKLAKFEKNVELAEVKVDLAITDEVASEVKAINDFLKRVSTADGKVLKAAQQLNDAYKQVSAGVGFAKTKTTRMDGLYKNLEKLTKELGVDIKSTDAFKSIQDAYQSIGQIQDGFDNMKTAISSIGK</sequence>
<proteinExistence type="predicted"/>
<name>A0A6J5M5U1_9CAUD</name>
<dbReference type="EMBL" id="LR796399">
    <property type="protein sequence ID" value="CAB4142094.1"/>
    <property type="molecule type" value="Genomic_DNA"/>
</dbReference>
<protein>
    <submittedName>
        <fullName evidence="1">Uncharacterized protein</fullName>
    </submittedName>
</protein>
<accession>A0A6J5M5U1</accession>
<evidence type="ECO:0000313" key="1">
    <source>
        <dbReference type="EMBL" id="CAB4142094.1"/>
    </source>
</evidence>
<reference evidence="1" key="1">
    <citation type="submission" date="2020-04" db="EMBL/GenBank/DDBJ databases">
        <authorList>
            <person name="Chiriac C."/>
            <person name="Salcher M."/>
            <person name="Ghai R."/>
            <person name="Kavagutti S V."/>
        </authorList>
    </citation>
    <scope>NUCLEOTIDE SEQUENCE</scope>
</reference>